<dbReference type="InterPro" id="IPR057366">
    <property type="entry name" value="TRPM-like"/>
</dbReference>
<dbReference type="Pfam" id="PF18139">
    <property type="entry name" value="LSDAT_euk"/>
    <property type="match status" value="1"/>
</dbReference>
<keyword evidence="2" id="KW-0813">Transport</keyword>
<dbReference type="AlphaFoldDB" id="A0AAV2J679"/>
<evidence type="ECO:0000256" key="9">
    <source>
        <dbReference type="SAM" id="Phobius"/>
    </source>
</evidence>
<accession>A0AAV2J679</accession>
<keyword evidence="6 9" id="KW-0472">Membrane</keyword>
<feature type="domain" description="TRPM-like" evidence="11">
    <location>
        <begin position="347"/>
        <end position="567"/>
    </location>
</feature>
<feature type="region of interest" description="Disordered" evidence="8">
    <location>
        <begin position="99"/>
        <end position="136"/>
    </location>
</feature>
<evidence type="ECO:0000256" key="7">
    <source>
        <dbReference type="ARBA" id="ARBA00023303"/>
    </source>
</evidence>
<evidence type="ECO:0000256" key="5">
    <source>
        <dbReference type="ARBA" id="ARBA00023065"/>
    </source>
</evidence>
<feature type="compositionally biased region" description="Basic and acidic residues" evidence="8">
    <location>
        <begin position="489"/>
        <end position="498"/>
    </location>
</feature>
<reference evidence="12 13" key="1">
    <citation type="submission" date="2024-04" db="EMBL/GenBank/DDBJ databases">
        <authorList>
            <person name="Waldvogel A.-M."/>
            <person name="Schoenle A."/>
        </authorList>
    </citation>
    <scope>NUCLEOTIDE SEQUENCE [LARGE SCALE GENOMIC DNA]</scope>
</reference>
<feature type="compositionally biased region" description="Low complexity" evidence="8">
    <location>
        <begin position="589"/>
        <end position="602"/>
    </location>
</feature>
<dbReference type="Gene3D" id="3.40.50.450">
    <property type="match status" value="1"/>
</dbReference>
<evidence type="ECO:0000256" key="6">
    <source>
        <dbReference type="ARBA" id="ARBA00023136"/>
    </source>
</evidence>
<dbReference type="Pfam" id="PF25508">
    <property type="entry name" value="TRPM2"/>
    <property type="match status" value="2"/>
</dbReference>
<evidence type="ECO:0008006" key="14">
    <source>
        <dbReference type="Google" id="ProtNLM"/>
    </source>
</evidence>
<feature type="compositionally biased region" description="Polar residues" evidence="8">
    <location>
        <begin position="473"/>
        <end position="488"/>
    </location>
</feature>
<keyword evidence="7" id="KW-0407">Ion channel</keyword>
<dbReference type="PANTHER" id="PTHR13800:SF2">
    <property type="entry name" value="TRANSIENT RECEPTOR POTENTIAL CATION CHANNEL SUBFAMILY M MEMBER 2"/>
    <property type="match status" value="1"/>
</dbReference>
<dbReference type="GO" id="GO:0099604">
    <property type="term" value="F:ligand-gated calcium channel activity"/>
    <property type="evidence" value="ECO:0007669"/>
    <property type="project" value="TreeGrafter"/>
</dbReference>
<evidence type="ECO:0000313" key="13">
    <source>
        <dbReference type="Proteomes" id="UP001497482"/>
    </source>
</evidence>
<sequence>MSDQLCAFPTNAGADSPRGSWWSPLCSCWSSLCSCWSSLCSRSSLLLLVLSLLLLVPSLLLLVLSLLQRPWESHGAWILTGGTNTGVMKHVGQAVRDHALSSSMGGTSSPSGWPHGGSSTTDIPSSTPRAVSRPTTRRMWRVRATSAAWTQNHTHFLLVDNGTHGQYEAEIQLRARLEKYISRKRLSNQASGVNIPVVCVVLDGGPGTLNTMYNAMLNGTPCVVMEGSGRIADVVAHVAELPVSRVSIALVQQLMKKFFGQEYDCFSECRIIEWTKKIQDILRAPHLLTVFRITADCDGEVDMAILRALLKASRSGSGPGSGPGAEDSQRQLELAVAWNRVDIANTEIFTDERQWKSEQLHSAMLSALVGNKPEFVSLLLENGVSLWDFLQEETLCELYRQLPTCLFLRRLARRATEQQRRRKPPLGLRPRAFSTQSQTISLSHVSEEVRRLLGTFTHHIYPPTPNVYQLDMSTASDSHSKSLGSQNMYREESADPDRNPERDLFLWAILHNNKAMAQIAWEESRDSMAAALAASKILKKLSEEDKDADEAAEMKELATLYETQAMGEDLGERGEGEERGEDQQERGVRTTGSRTGGVRTTVGGRGGVRTNRGEGLGPGDDHWEKERRGEDHCGRERRGEDHCGRERRGEDHWEKERRDEDHCRRERREVFSECFSCDEERAQKLLVRVSPFWGRSTCLRVALEANDQNFVAQSGVQSLQECFSGDEERAQKLLVRSVSVWDGARG</sequence>
<evidence type="ECO:0000259" key="11">
    <source>
        <dbReference type="Pfam" id="PF25508"/>
    </source>
</evidence>
<dbReference type="InterPro" id="IPR041491">
    <property type="entry name" value="TRPM_SLOG"/>
</dbReference>
<keyword evidence="3 9" id="KW-0812">Transmembrane</keyword>
<feature type="domain" description="TRPM-like" evidence="11">
    <location>
        <begin position="661"/>
        <end position="713"/>
    </location>
</feature>
<evidence type="ECO:0000256" key="8">
    <source>
        <dbReference type="SAM" id="MobiDB-lite"/>
    </source>
</evidence>
<feature type="region of interest" description="Disordered" evidence="8">
    <location>
        <begin position="566"/>
        <end position="655"/>
    </location>
</feature>
<feature type="transmembrane region" description="Helical" evidence="9">
    <location>
        <begin position="46"/>
        <end position="67"/>
    </location>
</feature>
<evidence type="ECO:0000256" key="4">
    <source>
        <dbReference type="ARBA" id="ARBA00022989"/>
    </source>
</evidence>
<dbReference type="EMBL" id="OZ035833">
    <property type="protein sequence ID" value="CAL1572927.1"/>
    <property type="molecule type" value="Genomic_DNA"/>
</dbReference>
<keyword evidence="13" id="KW-1185">Reference proteome</keyword>
<evidence type="ECO:0000256" key="3">
    <source>
        <dbReference type="ARBA" id="ARBA00022692"/>
    </source>
</evidence>
<keyword evidence="4 9" id="KW-1133">Transmembrane helix</keyword>
<protein>
    <recommendedName>
        <fullName evidence="14">TRPM SLOG domain-containing protein</fullName>
    </recommendedName>
</protein>
<name>A0AAV2J679_KNICA</name>
<feature type="compositionally biased region" description="Basic and acidic residues" evidence="8">
    <location>
        <begin position="619"/>
        <end position="655"/>
    </location>
</feature>
<dbReference type="Proteomes" id="UP001497482">
    <property type="component" value="Chromosome 11"/>
</dbReference>
<evidence type="ECO:0000313" key="12">
    <source>
        <dbReference type="EMBL" id="CAL1572927.1"/>
    </source>
</evidence>
<keyword evidence="5" id="KW-0406">Ion transport</keyword>
<feature type="compositionally biased region" description="Low complexity" evidence="8">
    <location>
        <begin position="101"/>
        <end position="121"/>
    </location>
</feature>
<comment type="subcellular location">
    <subcellularLocation>
        <location evidence="1">Membrane</location>
        <topology evidence="1">Multi-pass membrane protein</topology>
    </subcellularLocation>
</comment>
<proteinExistence type="predicted"/>
<feature type="domain" description="TRPM SLOG" evidence="10">
    <location>
        <begin position="72"/>
        <end position="241"/>
    </location>
</feature>
<dbReference type="PANTHER" id="PTHR13800">
    <property type="entry name" value="TRANSIENT RECEPTOR POTENTIAL CATION CHANNEL, SUBFAMILY M, MEMBER 6"/>
    <property type="match status" value="1"/>
</dbReference>
<gene>
    <name evidence="12" type="ORF">KC01_LOCUS4920</name>
</gene>
<evidence type="ECO:0000259" key="10">
    <source>
        <dbReference type="Pfam" id="PF18139"/>
    </source>
</evidence>
<evidence type="ECO:0000256" key="2">
    <source>
        <dbReference type="ARBA" id="ARBA00022448"/>
    </source>
</evidence>
<evidence type="ECO:0000256" key="1">
    <source>
        <dbReference type="ARBA" id="ARBA00004141"/>
    </source>
</evidence>
<organism evidence="12 13">
    <name type="scientific">Knipowitschia caucasica</name>
    <name type="common">Caucasian dwarf goby</name>
    <name type="synonym">Pomatoschistus caucasicus</name>
    <dbReference type="NCBI Taxonomy" id="637954"/>
    <lineage>
        <taxon>Eukaryota</taxon>
        <taxon>Metazoa</taxon>
        <taxon>Chordata</taxon>
        <taxon>Craniata</taxon>
        <taxon>Vertebrata</taxon>
        <taxon>Euteleostomi</taxon>
        <taxon>Actinopterygii</taxon>
        <taxon>Neopterygii</taxon>
        <taxon>Teleostei</taxon>
        <taxon>Neoteleostei</taxon>
        <taxon>Acanthomorphata</taxon>
        <taxon>Gobiaria</taxon>
        <taxon>Gobiiformes</taxon>
        <taxon>Gobioidei</taxon>
        <taxon>Gobiidae</taxon>
        <taxon>Gobiinae</taxon>
        <taxon>Knipowitschia</taxon>
    </lineage>
</organism>
<dbReference type="GO" id="GO:0005886">
    <property type="term" value="C:plasma membrane"/>
    <property type="evidence" value="ECO:0007669"/>
    <property type="project" value="TreeGrafter"/>
</dbReference>
<dbReference type="InterPro" id="IPR050927">
    <property type="entry name" value="TRPM"/>
</dbReference>
<feature type="compositionally biased region" description="Basic and acidic residues" evidence="8">
    <location>
        <begin position="570"/>
        <end position="588"/>
    </location>
</feature>
<feature type="region of interest" description="Disordered" evidence="8">
    <location>
        <begin position="473"/>
        <end position="498"/>
    </location>
</feature>